<dbReference type="SMART" id="SM00241">
    <property type="entry name" value="ZP"/>
    <property type="match status" value="1"/>
</dbReference>
<dbReference type="PANTHER" id="PTHR47327">
    <property type="entry name" value="FI18240P1-RELATED"/>
    <property type="match status" value="1"/>
</dbReference>
<dbReference type="GO" id="GO:0009653">
    <property type="term" value="P:anatomical structure morphogenesis"/>
    <property type="evidence" value="ECO:0007669"/>
    <property type="project" value="TreeGrafter"/>
</dbReference>
<dbReference type="SMART" id="SM00473">
    <property type="entry name" value="PAN_AP"/>
    <property type="match status" value="1"/>
</dbReference>
<dbReference type="InterPro" id="IPR003609">
    <property type="entry name" value="Pan_app"/>
</dbReference>
<keyword evidence="2" id="KW-1185">Reference proteome</keyword>
<dbReference type="EnsemblMetazoa" id="AAEL024943-RA">
    <property type="protein sequence ID" value="AAEL024943-PA"/>
    <property type="gene ID" value="AAEL024943"/>
</dbReference>
<dbReference type="InParanoid" id="A0A6I8U541"/>
<dbReference type="SUPFAM" id="SSF57414">
    <property type="entry name" value="Hairpin loop containing domain-like"/>
    <property type="match status" value="1"/>
</dbReference>
<name>A0A6I8U541_AEDAE</name>
<protein>
    <submittedName>
        <fullName evidence="1">Uncharacterized protein</fullName>
    </submittedName>
</protein>
<dbReference type="PROSITE" id="PS50948">
    <property type="entry name" value="PAN"/>
    <property type="match status" value="2"/>
</dbReference>
<dbReference type="Gene3D" id="3.50.4.10">
    <property type="entry name" value="Hepatocyte Growth Factor"/>
    <property type="match status" value="2"/>
</dbReference>
<reference evidence="1 2" key="1">
    <citation type="submission" date="2017-06" db="EMBL/GenBank/DDBJ databases">
        <title>Aedes aegypti genome working group (AGWG) sequencing and assembly.</title>
        <authorList>
            <consortium name="Aedes aegypti Genome Working Group (AGWG)"/>
            <person name="Matthews B.J."/>
        </authorList>
    </citation>
    <scope>NUCLEOTIDE SEQUENCE [LARGE SCALE GENOMIC DNA]</scope>
    <source>
        <strain evidence="1 2">LVP_AGWG</strain>
    </source>
</reference>
<dbReference type="InterPro" id="IPR052774">
    <property type="entry name" value="Celegans_DevNeuronal_Protein"/>
</dbReference>
<organism evidence="1 2">
    <name type="scientific">Aedes aegypti</name>
    <name type="common">Yellowfever mosquito</name>
    <name type="synonym">Culex aegypti</name>
    <dbReference type="NCBI Taxonomy" id="7159"/>
    <lineage>
        <taxon>Eukaryota</taxon>
        <taxon>Metazoa</taxon>
        <taxon>Ecdysozoa</taxon>
        <taxon>Arthropoda</taxon>
        <taxon>Hexapoda</taxon>
        <taxon>Insecta</taxon>
        <taxon>Pterygota</taxon>
        <taxon>Neoptera</taxon>
        <taxon>Endopterygota</taxon>
        <taxon>Diptera</taxon>
        <taxon>Nematocera</taxon>
        <taxon>Culicoidea</taxon>
        <taxon>Culicidae</taxon>
        <taxon>Culicinae</taxon>
        <taxon>Aedini</taxon>
        <taxon>Aedes</taxon>
        <taxon>Stegomyia</taxon>
    </lineage>
</organism>
<sequence>MQIFSASVIFAICFHFLTATTGLARKCGHVAVFHKILGMRPAKSHNVYDQEAPSGLLPLYGVSGSHEEAVNARCARLCRDDPVCYGYLLVFSQNVCYGYSSNRTAATTRYDYIDEANHQLVTDANVAFFVKTNCLDVPLKCATTKLFPLVSIPGAALIMPSSHHLLPRLVTRDECANACFHEQRFPCRSARFVRSFRNNRHRLRWSKIDRAQMGQCYLSRTHRYAHPEAFRRGWEDDEEYLENQCHAMGDRGSAGCSFEQHRDTAFVYADDSLIVSEEKSCSERCLNEDRFVCVGYTYHNASSGGGGGGPRCSLHSDDLTSLGPKAVRTVIDSVYAKRVACLKLAEQCLSNRMEVAFDPDEEYRGRMYLNTAHQNCSYEVTNNGTQLLEIATGNELVESRCGIRRAFIKGNMFDFLVFAYVYIQRHPVIRTQADRLLKMGCIHHFDSANVTQLMNNLPMQSTVDFIPHSQTFSIGSTEVRNGTSKVVKGVTTELIDVETQAEVFEATLGQLLEMRIKSSNPAFDMVPHSLQAYSGDQTLTLLDDKGCPLDGQLLSGFRKEKKASEIVLAARFHAFMFPSSTTINFRLTIQFCYESCPKAVCFYQ</sequence>
<dbReference type="Pfam" id="PF00024">
    <property type="entry name" value="PAN_1"/>
    <property type="match status" value="1"/>
</dbReference>
<dbReference type="InterPro" id="IPR001507">
    <property type="entry name" value="ZP_dom"/>
</dbReference>
<gene>
    <name evidence="1" type="primary">5577641</name>
</gene>
<reference evidence="1" key="2">
    <citation type="submission" date="2020-05" db="UniProtKB">
        <authorList>
            <consortium name="EnsemblMetazoa"/>
        </authorList>
    </citation>
    <scope>IDENTIFICATION</scope>
    <source>
        <strain evidence="1">LVP_AGWG</strain>
    </source>
</reference>
<dbReference type="AlphaFoldDB" id="A0A6I8U541"/>
<dbReference type="FunCoup" id="A0A6I8U541">
    <property type="interactions" value="28"/>
</dbReference>
<dbReference type="PANTHER" id="PTHR47327:SF8">
    <property type="entry name" value="FI17836P1"/>
    <property type="match status" value="1"/>
</dbReference>
<dbReference type="Proteomes" id="UP000008820">
    <property type="component" value="Chromosome 1"/>
</dbReference>
<evidence type="ECO:0000313" key="2">
    <source>
        <dbReference type="Proteomes" id="UP000008820"/>
    </source>
</evidence>
<dbReference type="OrthoDB" id="6430118at2759"/>
<dbReference type="PROSITE" id="PS51034">
    <property type="entry name" value="ZP_2"/>
    <property type="match status" value="1"/>
</dbReference>
<proteinExistence type="predicted"/>
<accession>A0A6I8U541</accession>
<evidence type="ECO:0000313" key="1">
    <source>
        <dbReference type="EnsemblMetazoa" id="AAEL024943-PA"/>
    </source>
</evidence>